<comment type="caution">
    <text evidence="10">The sequence shown here is derived from an EMBL/GenBank/DDBJ whole genome shotgun (WGS) entry which is preliminary data.</text>
</comment>
<dbReference type="NCBIfam" id="TIGR00172">
    <property type="entry name" value="maf"/>
    <property type="match status" value="1"/>
</dbReference>
<dbReference type="GO" id="GO:0005737">
    <property type="term" value="C:cytoplasm"/>
    <property type="evidence" value="ECO:0007669"/>
    <property type="project" value="UniProtKB-SubCell"/>
</dbReference>
<dbReference type="OrthoDB" id="9813694at2"/>
<dbReference type="PANTHER" id="PTHR43213:SF10">
    <property type="entry name" value="7-METHYL-GTP PYROPHOSPHATASE"/>
    <property type="match status" value="1"/>
</dbReference>
<feature type="site" description="Important for substrate specificity" evidence="9">
    <location>
        <position position="157"/>
    </location>
</feature>
<sequence length="206" mass="22909">MKALPILLASSSPYRRELLSRLELPFECANPDIDETPTPGESAEALALRLAEQKARALATTHRNHWIIGSDQVACLPDGTLLNKPENHDAATHQLARSSGQHVQFLTGLTLLNSETGDIQRLCEPFSVHFRDLLPEEIETYLRKEQPYDCAGSFRMEGLGIALFDKLEGRDPNSLIGLPLIALIDMLRAWDRNPLLPPEPPQTRSA</sequence>
<dbReference type="CDD" id="cd00555">
    <property type="entry name" value="Maf"/>
    <property type="match status" value="1"/>
</dbReference>
<dbReference type="PANTHER" id="PTHR43213">
    <property type="entry name" value="BIFUNCTIONAL DTTP/UTP PYROPHOSPHATASE/METHYLTRANSFERASE PROTEIN-RELATED"/>
    <property type="match status" value="1"/>
</dbReference>
<evidence type="ECO:0000313" key="11">
    <source>
        <dbReference type="Proteomes" id="UP000035057"/>
    </source>
</evidence>
<dbReference type="AlphaFoldDB" id="A0A072N2X0"/>
<proteinExistence type="inferred from homology"/>
<keyword evidence="3 9" id="KW-0378">Hydrolase</keyword>
<dbReference type="HAMAP" id="MF_00528">
    <property type="entry name" value="Maf"/>
    <property type="match status" value="1"/>
</dbReference>
<keyword evidence="4 9" id="KW-0546">Nucleotide metabolism</keyword>
<dbReference type="STRING" id="1137280.D777_00663"/>
<comment type="subcellular location">
    <subcellularLocation>
        <location evidence="1 9">Cytoplasm</location>
    </subcellularLocation>
</comment>
<comment type="caution">
    <text evidence="9">Lacks conserved residue(s) required for the propagation of feature annotation.</text>
</comment>
<dbReference type="Gene3D" id="3.90.950.10">
    <property type="match status" value="1"/>
</dbReference>
<dbReference type="PIRSF" id="PIRSF006305">
    <property type="entry name" value="Maf"/>
    <property type="match status" value="1"/>
</dbReference>
<dbReference type="GO" id="GO:0009117">
    <property type="term" value="P:nucleotide metabolic process"/>
    <property type="evidence" value="ECO:0007669"/>
    <property type="project" value="UniProtKB-KW"/>
</dbReference>
<evidence type="ECO:0000256" key="7">
    <source>
        <dbReference type="ARBA" id="ARBA00060749"/>
    </source>
</evidence>
<dbReference type="InterPro" id="IPR029001">
    <property type="entry name" value="ITPase-like_fam"/>
</dbReference>
<evidence type="ECO:0000256" key="8">
    <source>
        <dbReference type="ARBA" id="ARBA00068163"/>
    </source>
</evidence>
<dbReference type="RefSeq" id="WP_036128440.1">
    <property type="nucleotide sequence ID" value="NZ_ANIE01000003.1"/>
</dbReference>
<dbReference type="EC" id="3.6.1.-" evidence="9"/>
<gene>
    <name evidence="10" type="ORF">D777_00663</name>
</gene>
<keyword evidence="2 9" id="KW-0963">Cytoplasm</keyword>
<comment type="similarity">
    <text evidence="7 9">Belongs to the Maf family. YceF subfamily.</text>
</comment>
<dbReference type="Proteomes" id="UP000035057">
    <property type="component" value="Unassembled WGS sequence"/>
</dbReference>
<keyword evidence="11" id="KW-1185">Reference proteome</keyword>
<feature type="site" description="Important for substrate specificity" evidence="9">
    <location>
        <position position="14"/>
    </location>
</feature>
<evidence type="ECO:0000256" key="5">
    <source>
        <dbReference type="ARBA" id="ARBA00050213"/>
    </source>
</evidence>
<reference evidence="10 11" key="1">
    <citation type="submission" date="2012-12" db="EMBL/GenBank/DDBJ databases">
        <title>Genome assembly of Marinobacter sp. AK21.</title>
        <authorList>
            <person name="Khatri I."/>
            <person name="Kumar R."/>
            <person name="Vaidya B."/>
            <person name="Subramanian S."/>
            <person name="Pinnaka A."/>
        </authorList>
    </citation>
    <scope>NUCLEOTIDE SEQUENCE [LARGE SCALE GENOMIC DNA]</scope>
    <source>
        <strain evidence="10 11">AK21</strain>
    </source>
</reference>
<feature type="site" description="Important for substrate specificity" evidence="9">
    <location>
        <position position="72"/>
    </location>
</feature>
<evidence type="ECO:0000256" key="4">
    <source>
        <dbReference type="ARBA" id="ARBA00023080"/>
    </source>
</evidence>
<dbReference type="GO" id="GO:0047429">
    <property type="term" value="F:nucleoside triphosphate diphosphatase activity"/>
    <property type="evidence" value="ECO:0007669"/>
    <property type="project" value="InterPro"/>
</dbReference>
<accession>A0A072N2X0</accession>
<feature type="active site" description="Proton acceptor" evidence="9">
    <location>
        <position position="71"/>
    </location>
</feature>
<comment type="catalytic activity">
    <reaction evidence="5 9">
        <text>N(7)-methyl-GTP + H2O = N(7)-methyl-GMP + diphosphate + H(+)</text>
        <dbReference type="Rhea" id="RHEA:58744"/>
        <dbReference type="ChEBI" id="CHEBI:15377"/>
        <dbReference type="ChEBI" id="CHEBI:15378"/>
        <dbReference type="ChEBI" id="CHEBI:33019"/>
        <dbReference type="ChEBI" id="CHEBI:58285"/>
        <dbReference type="ChEBI" id="CHEBI:87133"/>
    </reaction>
</comment>
<evidence type="ECO:0000256" key="6">
    <source>
        <dbReference type="ARBA" id="ARBA00053369"/>
    </source>
</evidence>
<comment type="cofactor">
    <cofactor evidence="9">
        <name>a divalent metal cation</name>
        <dbReference type="ChEBI" id="CHEBI:60240"/>
    </cofactor>
</comment>
<organism evidence="10 11">
    <name type="scientific">Marinobacter nitratireducens</name>
    <dbReference type="NCBI Taxonomy" id="1137280"/>
    <lineage>
        <taxon>Bacteria</taxon>
        <taxon>Pseudomonadati</taxon>
        <taxon>Pseudomonadota</taxon>
        <taxon>Gammaproteobacteria</taxon>
        <taxon>Pseudomonadales</taxon>
        <taxon>Marinobacteraceae</taxon>
        <taxon>Marinobacter</taxon>
    </lineage>
</organism>
<name>A0A072N2X0_9GAMM</name>
<dbReference type="SUPFAM" id="SSF52972">
    <property type="entry name" value="ITPase-like"/>
    <property type="match status" value="1"/>
</dbReference>
<comment type="function">
    <text evidence="6 9">Nucleoside triphosphate pyrophosphatase that hydrolyzes 7-methyl-GTP (m(7)GTP). May have a dual role in cell division arrest and in preventing the incorporation of modified nucleotides into cellular nucleic acids.</text>
</comment>
<dbReference type="InterPro" id="IPR003697">
    <property type="entry name" value="Maf-like"/>
</dbReference>
<dbReference type="FunFam" id="3.90.950.10:FF:000005">
    <property type="entry name" value="7-methyl-GTP pyrophosphatase"/>
    <property type="match status" value="1"/>
</dbReference>
<evidence type="ECO:0000256" key="3">
    <source>
        <dbReference type="ARBA" id="ARBA00022801"/>
    </source>
</evidence>
<protein>
    <recommendedName>
        <fullName evidence="8 9">7-methyl-GTP pyrophosphatase</fullName>
        <shortName evidence="9">m(7)GTP pyrophosphatase</shortName>
        <ecNumber evidence="9">3.6.1.-</ecNumber>
    </recommendedName>
</protein>
<dbReference type="PATRIC" id="fig|1137280.3.peg.479"/>
<evidence type="ECO:0000256" key="2">
    <source>
        <dbReference type="ARBA" id="ARBA00022490"/>
    </source>
</evidence>
<evidence type="ECO:0000256" key="1">
    <source>
        <dbReference type="ARBA" id="ARBA00004496"/>
    </source>
</evidence>
<dbReference type="EMBL" id="ANIE01000003">
    <property type="protein sequence ID" value="KEF32029.1"/>
    <property type="molecule type" value="Genomic_DNA"/>
</dbReference>
<evidence type="ECO:0000256" key="9">
    <source>
        <dbReference type="HAMAP-Rule" id="MF_00528"/>
    </source>
</evidence>
<evidence type="ECO:0000313" key="10">
    <source>
        <dbReference type="EMBL" id="KEF32029.1"/>
    </source>
</evidence>
<dbReference type="Pfam" id="PF02545">
    <property type="entry name" value="Maf"/>
    <property type="match status" value="1"/>
</dbReference>